<sequence>MKKFLFILIISFPAFLFAVKFSLTYENSLYNGIKYFSNTFIPEFSYTNNNFSFMASMKLSNDGKFLPFYPQFYGDYYIKIKNAGIVITQNNLKIKFGNFEDYDVIDSPYSLFISSLGHSKPEASIKYEDSNFLYESRYILATYNKNGFIDKGINLKYYAIKIHNFTFGFEEAAVYVHRIFDFEYFSNPLPNFFIQIYRINNIYGNSFNDNSLMGFFAKYKSKYYNLYGQILIDDFNANRFFNPEHNTVDKIAWSFGSTLMLEKIKLKIFHAGATKYTFQPSSIDESSNAFYYGYTYYNTLELNNFPIDYQDIYIGYKYGENNLAFMIEAEYIDKIKLNTAIELVISGTKSPINPWTDKDTFDPNFNLLNESKLEKSVFLHFSVLKKFDIISLGFNSKIGKIFNVLKKVDANDANGLPYFAPSNEQKNILELSIFFKIEI</sequence>
<gene>
    <name evidence="1" type="ORF">XJ44_07060</name>
</gene>
<dbReference type="EMBL" id="LBFC01000022">
    <property type="protein sequence ID" value="ONN26630.1"/>
    <property type="molecule type" value="Genomic_DNA"/>
</dbReference>
<name>A0ABX3IFN5_9BACT</name>
<dbReference type="RefSeq" id="WP_077198533.1">
    <property type="nucleotide sequence ID" value="NZ_LBFC01000022.1"/>
</dbReference>
<accession>A0ABX3IFN5</accession>
<evidence type="ECO:0000313" key="1">
    <source>
        <dbReference type="EMBL" id="ONN26630.1"/>
    </source>
</evidence>
<evidence type="ECO:0000313" key="2">
    <source>
        <dbReference type="Proteomes" id="UP000242616"/>
    </source>
</evidence>
<evidence type="ECO:0008006" key="3">
    <source>
        <dbReference type="Google" id="ProtNLM"/>
    </source>
</evidence>
<keyword evidence="2" id="KW-1185">Reference proteome</keyword>
<protein>
    <recommendedName>
        <fullName evidence="3">Alginate export domain-containing protein</fullName>
    </recommendedName>
</protein>
<reference evidence="1 2" key="1">
    <citation type="submission" date="2015-06" db="EMBL/GenBank/DDBJ databases">
        <title>Genome sequencing of Thermotogales isolates from hydrothermal vents.</title>
        <authorList>
            <person name="Haverkamp T.H."/>
            <person name="Kublanov I.V."/>
            <person name="Nesbo C.L."/>
        </authorList>
    </citation>
    <scope>NUCLEOTIDE SEQUENCE [LARGE SCALE GENOMIC DNA]</scope>
    <source>
        <strain evidence="2">ik275mar</strain>
    </source>
</reference>
<organism evidence="1 2">
    <name type="scientific">Thermosipho affectus</name>
    <dbReference type="NCBI Taxonomy" id="660294"/>
    <lineage>
        <taxon>Bacteria</taxon>
        <taxon>Thermotogati</taxon>
        <taxon>Thermotogota</taxon>
        <taxon>Thermotogae</taxon>
        <taxon>Thermotogales</taxon>
        <taxon>Fervidobacteriaceae</taxon>
        <taxon>Thermosipho</taxon>
    </lineage>
</organism>
<proteinExistence type="predicted"/>
<dbReference type="Proteomes" id="UP000242616">
    <property type="component" value="Unassembled WGS sequence"/>
</dbReference>
<comment type="caution">
    <text evidence="1">The sequence shown here is derived from an EMBL/GenBank/DDBJ whole genome shotgun (WGS) entry which is preliminary data.</text>
</comment>